<evidence type="ECO:0000313" key="1">
    <source>
        <dbReference type="EMBL" id="KAJ0103203.1"/>
    </source>
</evidence>
<dbReference type="EMBL" id="CM047899">
    <property type="protein sequence ID" value="KAJ0103203.1"/>
    <property type="molecule type" value="Genomic_DNA"/>
</dbReference>
<dbReference type="Proteomes" id="UP001164250">
    <property type="component" value="Chromosome 3"/>
</dbReference>
<sequence>MGNGAKVDANDNLRTLDCLRGRLIAERQASTVAKDDAELIGIKLCL</sequence>
<name>A0ACC1BVR7_9ROSI</name>
<proteinExistence type="predicted"/>
<gene>
    <name evidence="1" type="ORF">Patl1_05419</name>
</gene>
<organism evidence="1 2">
    <name type="scientific">Pistacia atlantica</name>
    <dbReference type="NCBI Taxonomy" id="434234"/>
    <lineage>
        <taxon>Eukaryota</taxon>
        <taxon>Viridiplantae</taxon>
        <taxon>Streptophyta</taxon>
        <taxon>Embryophyta</taxon>
        <taxon>Tracheophyta</taxon>
        <taxon>Spermatophyta</taxon>
        <taxon>Magnoliopsida</taxon>
        <taxon>eudicotyledons</taxon>
        <taxon>Gunneridae</taxon>
        <taxon>Pentapetalae</taxon>
        <taxon>rosids</taxon>
        <taxon>malvids</taxon>
        <taxon>Sapindales</taxon>
        <taxon>Anacardiaceae</taxon>
        <taxon>Pistacia</taxon>
    </lineage>
</organism>
<protein>
    <submittedName>
        <fullName evidence="1">Uncharacterized protein</fullName>
    </submittedName>
</protein>
<keyword evidence="2" id="KW-1185">Reference proteome</keyword>
<accession>A0ACC1BVR7</accession>
<reference evidence="2" key="1">
    <citation type="journal article" date="2023" name="G3 (Bethesda)">
        <title>Genome assembly and association tests identify interacting loci associated with vigor, precocity, and sex in interspecific pistachio rootstocks.</title>
        <authorList>
            <person name="Palmer W."/>
            <person name="Jacygrad E."/>
            <person name="Sagayaradj S."/>
            <person name="Cavanaugh K."/>
            <person name="Han R."/>
            <person name="Bertier L."/>
            <person name="Beede B."/>
            <person name="Kafkas S."/>
            <person name="Golino D."/>
            <person name="Preece J."/>
            <person name="Michelmore R."/>
        </authorList>
    </citation>
    <scope>NUCLEOTIDE SEQUENCE [LARGE SCALE GENOMIC DNA]</scope>
</reference>
<comment type="caution">
    <text evidence="1">The sequence shown here is derived from an EMBL/GenBank/DDBJ whole genome shotgun (WGS) entry which is preliminary data.</text>
</comment>
<evidence type="ECO:0000313" key="2">
    <source>
        <dbReference type="Proteomes" id="UP001164250"/>
    </source>
</evidence>